<dbReference type="Gene3D" id="1.10.3730.20">
    <property type="match status" value="2"/>
</dbReference>
<dbReference type="RefSeq" id="WP_202232744.1">
    <property type="nucleotide sequence ID" value="NZ_AP018365.1"/>
</dbReference>
<dbReference type="PANTHER" id="PTHR32322">
    <property type="entry name" value="INNER MEMBRANE TRANSPORTER"/>
    <property type="match status" value="1"/>
</dbReference>
<feature type="domain" description="EamA" evidence="8">
    <location>
        <begin position="145"/>
        <end position="276"/>
    </location>
</feature>
<evidence type="ECO:0000256" key="2">
    <source>
        <dbReference type="ARBA" id="ARBA00007362"/>
    </source>
</evidence>
<keyword evidence="3 7" id="KW-0812">Transmembrane</keyword>
<evidence type="ECO:0000313" key="9">
    <source>
        <dbReference type="EMBL" id="BBA96288.1"/>
    </source>
</evidence>
<evidence type="ECO:0000259" key="8">
    <source>
        <dbReference type="Pfam" id="PF00892"/>
    </source>
</evidence>
<accession>A0A7U3UPF7</accession>
<gene>
    <name evidence="9" type="ORF">RVR_1520</name>
</gene>
<reference evidence="9 10" key="1">
    <citation type="journal article" date="2010" name="J. Bacteriol.">
        <title>Biochemical characterization of a novel indole prenyltransferase from Streptomyces sp. SN-593.</title>
        <authorList>
            <person name="Takahashi S."/>
            <person name="Takagi H."/>
            <person name="Toyoda A."/>
            <person name="Uramoto M."/>
            <person name="Nogawa T."/>
            <person name="Ueki M."/>
            <person name="Sakaki Y."/>
            <person name="Osada H."/>
        </authorList>
    </citation>
    <scope>NUCLEOTIDE SEQUENCE [LARGE SCALE GENOMIC DNA]</scope>
    <source>
        <strain evidence="9 10">SN-593</strain>
    </source>
</reference>
<evidence type="ECO:0000256" key="1">
    <source>
        <dbReference type="ARBA" id="ARBA00004141"/>
    </source>
</evidence>
<dbReference type="AlphaFoldDB" id="A0A7U3UPF7"/>
<evidence type="ECO:0000256" key="7">
    <source>
        <dbReference type="SAM" id="Phobius"/>
    </source>
</evidence>
<protein>
    <submittedName>
        <fullName evidence="9">Putative integral membrane protein</fullName>
    </submittedName>
</protein>
<feature type="compositionally biased region" description="Low complexity" evidence="6">
    <location>
        <begin position="305"/>
        <end position="318"/>
    </location>
</feature>
<sequence length="318" mass="32361">MEANLRWVLLAAVAPVAWGANYYVTKAALPPGDPLYGGAIRAVPAGLLLLGLRRRLPRGAWWWRSAVLGVLNAGGFFALVYLAAQRLPTSTAATVMAASPLVMALIAWPLVGERPRGAHLSGAGVGVGGVCLMLWGGSGGADPLGVAASAGAMLLSSLGYVLAKRWGAGADVLASTCWQLLAGGLLLLPFAAVFEGAPPALGGRALLGFGYVAVVATALAFTAWFAALGRLPAATVGLVGLLNPVTGVLLGTAVAHEPLTARQLAGLPLVLAGVLLGRPAPPEPGRPRAGSPWRPLGRLRDLRGVRGAPPRVAPPRVK</sequence>
<evidence type="ECO:0000256" key="3">
    <source>
        <dbReference type="ARBA" id="ARBA00022692"/>
    </source>
</evidence>
<dbReference type="InterPro" id="IPR037185">
    <property type="entry name" value="EmrE-like"/>
</dbReference>
<feature type="transmembrane region" description="Helical" evidence="7">
    <location>
        <begin position="234"/>
        <end position="255"/>
    </location>
</feature>
<reference evidence="9 10" key="3">
    <citation type="journal article" date="2011" name="Nat. Chem. Biol.">
        <title>Reveromycin A biosynthesis uses RevG and RevJ for stereospecific spiroacetal formation.</title>
        <authorList>
            <person name="Takahashi S."/>
            <person name="Toyoda A."/>
            <person name="Sekiyama Y."/>
            <person name="Takagi H."/>
            <person name="Nogawa T."/>
            <person name="Uramoto M."/>
            <person name="Suzuki R."/>
            <person name="Koshino H."/>
            <person name="Kumano T."/>
            <person name="Panthee S."/>
            <person name="Dairi T."/>
            <person name="Ishikawa J."/>
            <person name="Ikeda H."/>
            <person name="Sakaki Y."/>
            <person name="Osada H."/>
        </authorList>
    </citation>
    <scope>NUCLEOTIDE SEQUENCE [LARGE SCALE GENOMIC DNA]</scope>
    <source>
        <strain evidence="9 10">SN-593</strain>
    </source>
</reference>
<feature type="transmembrane region" description="Helical" evidence="7">
    <location>
        <begin position="35"/>
        <end position="52"/>
    </location>
</feature>
<reference evidence="9 10" key="2">
    <citation type="journal article" date="2011" name="J. Antibiot.">
        <title>Furaquinocins I and J: novel polyketide isoprenoid hybrid compounds from Streptomyces reveromyceticus SN-593.</title>
        <authorList>
            <person name="Panthee S."/>
            <person name="Takahashi S."/>
            <person name="Takagi H."/>
            <person name="Nogawa T."/>
            <person name="Oowada E."/>
            <person name="Uramoto M."/>
            <person name="Osada H."/>
        </authorList>
    </citation>
    <scope>NUCLEOTIDE SEQUENCE [LARGE SCALE GENOMIC DNA]</scope>
    <source>
        <strain evidence="9 10">SN-593</strain>
    </source>
</reference>
<comment type="similarity">
    <text evidence="2">Belongs to the EamA transporter family.</text>
</comment>
<dbReference type="Pfam" id="PF00892">
    <property type="entry name" value="EamA"/>
    <property type="match status" value="2"/>
</dbReference>
<dbReference type="EMBL" id="AP018365">
    <property type="protein sequence ID" value="BBA96288.1"/>
    <property type="molecule type" value="Genomic_DNA"/>
</dbReference>
<feature type="transmembrane region" description="Helical" evidence="7">
    <location>
        <begin position="172"/>
        <end position="194"/>
    </location>
</feature>
<dbReference type="InterPro" id="IPR000620">
    <property type="entry name" value="EamA_dom"/>
</dbReference>
<feature type="transmembrane region" description="Helical" evidence="7">
    <location>
        <begin position="206"/>
        <end position="227"/>
    </location>
</feature>
<feature type="compositionally biased region" description="Low complexity" evidence="6">
    <location>
        <begin position="287"/>
        <end position="296"/>
    </location>
</feature>
<feature type="transmembrane region" description="Helical" evidence="7">
    <location>
        <begin position="144"/>
        <end position="163"/>
    </location>
</feature>
<proteinExistence type="inferred from homology"/>
<dbReference type="InterPro" id="IPR050638">
    <property type="entry name" value="AA-Vitamin_Transporters"/>
</dbReference>
<keyword evidence="10" id="KW-1185">Reference proteome</keyword>
<dbReference type="SUPFAM" id="SSF103481">
    <property type="entry name" value="Multidrug resistance efflux transporter EmrE"/>
    <property type="match status" value="2"/>
</dbReference>
<feature type="transmembrane region" description="Helical" evidence="7">
    <location>
        <begin position="118"/>
        <end position="138"/>
    </location>
</feature>
<reference evidence="9 10" key="4">
    <citation type="journal article" date="2020" name="Sci. Rep.">
        <title>beta-carboline chemical signals induce reveromycin production through a LuxR family regulator in Streptomyces sp. SN-593.</title>
        <authorList>
            <person name="Panthee S."/>
            <person name="Kito N."/>
            <person name="Hayashi T."/>
            <person name="Shimizu T."/>
            <person name="Ishikawa J."/>
            <person name="Hamamoto H."/>
            <person name="Osada H."/>
            <person name="Takahashi S."/>
        </authorList>
    </citation>
    <scope>NUCLEOTIDE SEQUENCE [LARGE SCALE GENOMIC DNA]</scope>
    <source>
        <strain evidence="9 10">SN-593</strain>
    </source>
</reference>
<name>A0A7U3UPF7_9ACTN</name>
<feature type="transmembrane region" description="Helical" evidence="7">
    <location>
        <begin position="90"/>
        <end position="111"/>
    </location>
</feature>
<dbReference type="Proteomes" id="UP000595703">
    <property type="component" value="Chromosome"/>
</dbReference>
<feature type="region of interest" description="Disordered" evidence="6">
    <location>
        <begin position="281"/>
        <end position="318"/>
    </location>
</feature>
<evidence type="ECO:0000313" key="10">
    <source>
        <dbReference type="Proteomes" id="UP000595703"/>
    </source>
</evidence>
<dbReference type="PANTHER" id="PTHR32322:SF2">
    <property type="entry name" value="EAMA DOMAIN-CONTAINING PROTEIN"/>
    <property type="match status" value="1"/>
</dbReference>
<evidence type="ECO:0000256" key="6">
    <source>
        <dbReference type="SAM" id="MobiDB-lite"/>
    </source>
</evidence>
<keyword evidence="5 7" id="KW-0472">Membrane</keyword>
<keyword evidence="4 7" id="KW-1133">Transmembrane helix</keyword>
<dbReference type="KEGG" id="arev:RVR_1520"/>
<organism evidence="9 10">
    <name type="scientific">Actinacidiphila reveromycinica</name>
    <dbReference type="NCBI Taxonomy" id="659352"/>
    <lineage>
        <taxon>Bacteria</taxon>
        <taxon>Bacillati</taxon>
        <taxon>Actinomycetota</taxon>
        <taxon>Actinomycetes</taxon>
        <taxon>Kitasatosporales</taxon>
        <taxon>Streptomycetaceae</taxon>
        <taxon>Actinacidiphila</taxon>
    </lineage>
</organism>
<evidence type="ECO:0000256" key="5">
    <source>
        <dbReference type="ARBA" id="ARBA00023136"/>
    </source>
</evidence>
<feature type="transmembrane region" description="Helical" evidence="7">
    <location>
        <begin position="61"/>
        <end position="84"/>
    </location>
</feature>
<dbReference type="GO" id="GO:0016020">
    <property type="term" value="C:membrane"/>
    <property type="evidence" value="ECO:0007669"/>
    <property type="project" value="UniProtKB-SubCell"/>
</dbReference>
<feature type="domain" description="EamA" evidence="8">
    <location>
        <begin position="6"/>
        <end position="134"/>
    </location>
</feature>
<comment type="subcellular location">
    <subcellularLocation>
        <location evidence="1">Membrane</location>
        <topology evidence="1">Multi-pass membrane protein</topology>
    </subcellularLocation>
</comment>
<evidence type="ECO:0000256" key="4">
    <source>
        <dbReference type="ARBA" id="ARBA00022989"/>
    </source>
</evidence>